<protein>
    <submittedName>
        <fullName evidence="2">Outer membrane protein assembly factor BamB</fullName>
    </submittedName>
</protein>
<evidence type="ECO:0000313" key="2">
    <source>
        <dbReference type="EMBL" id="TWT69078.1"/>
    </source>
</evidence>
<dbReference type="InterPro" id="IPR002372">
    <property type="entry name" value="PQQ_rpt_dom"/>
</dbReference>
<evidence type="ECO:0000313" key="3">
    <source>
        <dbReference type="Proteomes" id="UP000317238"/>
    </source>
</evidence>
<reference evidence="2 3" key="1">
    <citation type="submission" date="2019-02" db="EMBL/GenBank/DDBJ databases">
        <title>Deep-cultivation of Planctomycetes and their phenomic and genomic characterization uncovers novel biology.</title>
        <authorList>
            <person name="Wiegand S."/>
            <person name="Jogler M."/>
            <person name="Boedeker C."/>
            <person name="Pinto D."/>
            <person name="Vollmers J."/>
            <person name="Rivas-Marin E."/>
            <person name="Kohn T."/>
            <person name="Peeters S.H."/>
            <person name="Heuer A."/>
            <person name="Rast P."/>
            <person name="Oberbeckmann S."/>
            <person name="Bunk B."/>
            <person name="Jeske O."/>
            <person name="Meyerdierks A."/>
            <person name="Storesund J.E."/>
            <person name="Kallscheuer N."/>
            <person name="Luecker S."/>
            <person name="Lage O.M."/>
            <person name="Pohl T."/>
            <person name="Merkel B.J."/>
            <person name="Hornburger P."/>
            <person name="Mueller R.-W."/>
            <person name="Bruemmer F."/>
            <person name="Labrenz M."/>
            <person name="Spormann A.M."/>
            <person name="Op Den Camp H."/>
            <person name="Overmann J."/>
            <person name="Amann R."/>
            <person name="Jetten M.S.M."/>
            <person name="Mascher T."/>
            <person name="Medema M.H."/>
            <person name="Devos D.P."/>
            <person name="Kaster A.-K."/>
            <person name="Ovreas L."/>
            <person name="Rohde M."/>
            <person name="Galperin M.Y."/>
            <person name="Jogler C."/>
        </authorList>
    </citation>
    <scope>NUCLEOTIDE SEQUENCE [LARGE SCALE GENOMIC DNA]</scope>
    <source>
        <strain evidence="2 3">Pan14r</strain>
    </source>
</reference>
<evidence type="ECO:0000259" key="1">
    <source>
        <dbReference type="Pfam" id="PF13360"/>
    </source>
</evidence>
<dbReference type="OrthoDB" id="256225at2"/>
<dbReference type="Pfam" id="PF13360">
    <property type="entry name" value="PQQ_2"/>
    <property type="match status" value="2"/>
</dbReference>
<name>A0A5C5Y259_9PLAN</name>
<proteinExistence type="predicted"/>
<feature type="domain" description="Pyrrolo-quinoline quinone repeat" evidence="1">
    <location>
        <begin position="237"/>
        <end position="385"/>
    </location>
</feature>
<dbReference type="EMBL" id="SJPL01000001">
    <property type="protein sequence ID" value="TWT69078.1"/>
    <property type="molecule type" value="Genomic_DNA"/>
</dbReference>
<comment type="caution">
    <text evidence="2">The sequence shown here is derived from an EMBL/GenBank/DDBJ whole genome shotgun (WGS) entry which is preliminary data.</text>
</comment>
<organism evidence="2 3">
    <name type="scientific">Crateriforma conspicua</name>
    <dbReference type="NCBI Taxonomy" id="2527996"/>
    <lineage>
        <taxon>Bacteria</taxon>
        <taxon>Pseudomonadati</taxon>
        <taxon>Planctomycetota</taxon>
        <taxon>Planctomycetia</taxon>
        <taxon>Planctomycetales</taxon>
        <taxon>Planctomycetaceae</taxon>
        <taxon>Crateriforma</taxon>
    </lineage>
</organism>
<dbReference type="PANTHER" id="PTHR34512:SF30">
    <property type="entry name" value="OUTER MEMBRANE PROTEIN ASSEMBLY FACTOR BAMB"/>
    <property type="match status" value="1"/>
</dbReference>
<dbReference type="InterPro" id="IPR011047">
    <property type="entry name" value="Quinoprotein_ADH-like_sf"/>
</dbReference>
<dbReference type="SUPFAM" id="SSF63829">
    <property type="entry name" value="Calcium-dependent phosphotriesterase"/>
    <property type="match status" value="1"/>
</dbReference>
<dbReference type="SUPFAM" id="SSF50998">
    <property type="entry name" value="Quinoprotein alcohol dehydrogenase-like"/>
    <property type="match status" value="1"/>
</dbReference>
<feature type="domain" description="Pyrrolo-quinoline quinone repeat" evidence="1">
    <location>
        <begin position="97"/>
        <end position="233"/>
    </location>
</feature>
<dbReference type="SMART" id="SM00564">
    <property type="entry name" value="PQQ"/>
    <property type="match status" value="6"/>
</dbReference>
<dbReference type="InterPro" id="IPR018391">
    <property type="entry name" value="PQQ_b-propeller_rpt"/>
</dbReference>
<dbReference type="Gene3D" id="2.130.10.10">
    <property type="entry name" value="YVTN repeat-like/Quinoprotein amine dehydrogenase"/>
    <property type="match status" value="2"/>
</dbReference>
<accession>A0A5C5Y259</accession>
<dbReference type="PANTHER" id="PTHR34512">
    <property type="entry name" value="CELL SURFACE PROTEIN"/>
    <property type="match status" value="1"/>
</dbReference>
<gene>
    <name evidence="2" type="primary">bamB_2</name>
    <name evidence="2" type="ORF">Pan14r_13620</name>
</gene>
<dbReference type="AlphaFoldDB" id="A0A5C5Y259"/>
<dbReference type="RefSeq" id="WP_146438672.1">
    <property type="nucleotide sequence ID" value="NZ_SJPL01000001.1"/>
</dbReference>
<keyword evidence="3" id="KW-1185">Reference proteome</keyword>
<sequence length="393" mass="42169">MICIRTRPSADRPVRPRPANFRVAALAASMLVLAILPGSASGADDGWTTARGDVQGTGTVAQTLPADLTVVWEHETGEAIESTPVVADGRVFVADVMGKLTAIDLQSGKPLWTHDYETGFNASPTLSGDRLVIGDIDGNVYALNVADGSEIWTAQTDGTIDGCATFFEDDVLVTSQDGSLYRLNGKTGEQIWVYETGDQIRCSPTLAGTRTFLGGCDGNLHVVDVRSGKAVGDLLPLGGPTGSTVSVRDQQAVVATMEGMIFAFDWRDGTMIWEYTDPDRAQEYRNSAAMTDDLVIVSSKNKKVDAIDRETGQHRWRYSLRRHSDASPVVAGNDVWIAATDGRLVRLDLTTGKEKSVTEFRGGLYGSPAILSDSMIIADDDGVVRRLGPAAQK</sequence>
<dbReference type="Proteomes" id="UP000317238">
    <property type="component" value="Unassembled WGS sequence"/>
</dbReference>
<dbReference type="InterPro" id="IPR015943">
    <property type="entry name" value="WD40/YVTN_repeat-like_dom_sf"/>
</dbReference>